<reference evidence="2" key="2">
    <citation type="submission" date="2020-09" db="EMBL/GenBank/DDBJ databases">
        <authorList>
            <person name="Sun Q."/>
            <person name="Ohkuma M."/>
        </authorList>
    </citation>
    <scope>NUCLEOTIDE SEQUENCE</scope>
    <source>
        <strain evidence="2">JCM 4477</strain>
    </source>
</reference>
<dbReference type="GO" id="GO:0003677">
    <property type="term" value="F:DNA binding"/>
    <property type="evidence" value="ECO:0007669"/>
    <property type="project" value="UniProtKB-KW"/>
</dbReference>
<evidence type="ECO:0000313" key="2">
    <source>
        <dbReference type="EMBL" id="GHF24409.1"/>
    </source>
</evidence>
<feature type="domain" description="CSD" evidence="1">
    <location>
        <begin position="29"/>
        <end position="93"/>
    </location>
</feature>
<accession>A0A919ATD9</accession>
<dbReference type="PROSITE" id="PS51857">
    <property type="entry name" value="CSD_2"/>
    <property type="match status" value="1"/>
</dbReference>
<keyword evidence="2" id="KW-0238">DNA-binding</keyword>
<dbReference type="Pfam" id="PF00313">
    <property type="entry name" value="CSD"/>
    <property type="match status" value="1"/>
</dbReference>
<comment type="caution">
    <text evidence="2">The sequence shown here is derived from an EMBL/GenBank/DDBJ whole genome shotgun (WGS) entry which is preliminary data.</text>
</comment>
<reference evidence="2" key="1">
    <citation type="journal article" date="2014" name="Int. J. Syst. Evol. Microbiol.">
        <title>Complete genome sequence of Corynebacterium casei LMG S-19264T (=DSM 44701T), isolated from a smear-ripened cheese.</title>
        <authorList>
            <consortium name="US DOE Joint Genome Institute (JGI-PGF)"/>
            <person name="Walter F."/>
            <person name="Albersmeier A."/>
            <person name="Kalinowski J."/>
            <person name="Ruckert C."/>
        </authorList>
    </citation>
    <scope>NUCLEOTIDE SEQUENCE</scope>
    <source>
        <strain evidence="2">JCM 4477</strain>
    </source>
</reference>
<dbReference type="Proteomes" id="UP000630718">
    <property type="component" value="Unassembled WGS sequence"/>
</dbReference>
<dbReference type="SUPFAM" id="SSF50249">
    <property type="entry name" value="Nucleic acid-binding proteins"/>
    <property type="match status" value="1"/>
</dbReference>
<dbReference type="SMART" id="SM00357">
    <property type="entry name" value="CSP"/>
    <property type="match status" value="1"/>
</dbReference>
<gene>
    <name evidence="2" type="ORF">GCM10018772_57660</name>
</gene>
<dbReference type="EMBL" id="BNBI01000014">
    <property type="protein sequence ID" value="GHF24409.1"/>
    <property type="molecule type" value="Genomic_DNA"/>
</dbReference>
<dbReference type="InterPro" id="IPR002059">
    <property type="entry name" value="CSP_DNA-bd"/>
</dbReference>
<protein>
    <submittedName>
        <fullName evidence="2">DNA-binding protein</fullName>
    </submittedName>
</protein>
<dbReference type="AlphaFoldDB" id="A0A919ATD9"/>
<name>A0A919ATD9_9ACTN</name>
<keyword evidence="3" id="KW-1185">Reference proteome</keyword>
<dbReference type="InterPro" id="IPR011129">
    <property type="entry name" value="CSD"/>
</dbReference>
<sequence>MGCAAAPEETTIGARRARGPGGWLGVCLMATGRVVRFDSTRGYGFIAPESGGEDIFLHVNDLLIPEDYLRPGLAVEFEIADGDRGQRASRIRLAEGAEVPVVPAPGRSAALAHTRVASAGESGASVDGDYPVCDVLTGEEFTRDITELLLKAAPGLTGEQILQLRHELKKFSEGHGWIED</sequence>
<dbReference type="PRINTS" id="PR00050">
    <property type="entry name" value="COLDSHOCK"/>
</dbReference>
<dbReference type="Gene3D" id="2.40.50.140">
    <property type="entry name" value="Nucleic acid-binding proteins"/>
    <property type="match status" value="1"/>
</dbReference>
<dbReference type="InterPro" id="IPR012340">
    <property type="entry name" value="NA-bd_OB-fold"/>
</dbReference>
<evidence type="ECO:0000259" key="1">
    <source>
        <dbReference type="PROSITE" id="PS51857"/>
    </source>
</evidence>
<organism evidence="2 3">
    <name type="scientific">Streptomyces fumanus</name>
    <dbReference type="NCBI Taxonomy" id="67302"/>
    <lineage>
        <taxon>Bacteria</taxon>
        <taxon>Bacillati</taxon>
        <taxon>Actinomycetota</taxon>
        <taxon>Actinomycetes</taxon>
        <taxon>Kitasatosporales</taxon>
        <taxon>Streptomycetaceae</taxon>
        <taxon>Streptomyces</taxon>
    </lineage>
</organism>
<proteinExistence type="predicted"/>
<evidence type="ECO:0000313" key="3">
    <source>
        <dbReference type="Proteomes" id="UP000630718"/>
    </source>
</evidence>